<proteinExistence type="predicted"/>
<gene>
    <name evidence="1" type="ORF">MTR67_018839</name>
</gene>
<evidence type="ECO:0008006" key="3">
    <source>
        <dbReference type="Google" id="ProtNLM"/>
    </source>
</evidence>
<evidence type="ECO:0000313" key="2">
    <source>
        <dbReference type="Proteomes" id="UP001234989"/>
    </source>
</evidence>
<organism evidence="1 2">
    <name type="scientific">Solanum verrucosum</name>
    <dbReference type="NCBI Taxonomy" id="315347"/>
    <lineage>
        <taxon>Eukaryota</taxon>
        <taxon>Viridiplantae</taxon>
        <taxon>Streptophyta</taxon>
        <taxon>Embryophyta</taxon>
        <taxon>Tracheophyta</taxon>
        <taxon>Spermatophyta</taxon>
        <taxon>Magnoliopsida</taxon>
        <taxon>eudicotyledons</taxon>
        <taxon>Gunneridae</taxon>
        <taxon>Pentapetalae</taxon>
        <taxon>asterids</taxon>
        <taxon>lamiids</taxon>
        <taxon>Solanales</taxon>
        <taxon>Solanaceae</taxon>
        <taxon>Solanoideae</taxon>
        <taxon>Solaneae</taxon>
        <taxon>Solanum</taxon>
    </lineage>
</organism>
<evidence type="ECO:0000313" key="1">
    <source>
        <dbReference type="EMBL" id="WMV25454.1"/>
    </source>
</evidence>
<dbReference type="EMBL" id="CP133615">
    <property type="protein sequence ID" value="WMV25454.1"/>
    <property type="molecule type" value="Genomic_DNA"/>
</dbReference>
<name>A0AAF0QKE3_SOLVR</name>
<reference evidence="1" key="1">
    <citation type="submission" date="2023-08" db="EMBL/GenBank/DDBJ databases">
        <title>A de novo genome assembly of Solanum verrucosum Schlechtendal, a Mexican diploid species geographically isolated from the other diploid A-genome species in potato relatives.</title>
        <authorList>
            <person name="Hosaka K."/>
        </authorList>
    </citation>
    <scope>NUCLEOTIDE SEQUENCE</scope>
    <source>
        <tissue evidence="1">Young leaves</tissue>
    </source>
</reference>
<protein>
    <recommendedName>
        <fullName evidence="3">RNase H type-1 domain-containing protein</fullName>
    </recommendedName>
</protein>
<keyword evidence="2" id="KW-1185">Reference proteome</keyword>
<sequence length="104" mass="12218">METDSLTMKNVLEGMWEVHWEISLEVKWFKQLRNNGVIRVEYVLREGNQLADYFANMGAHFVGTKEYNNIQEVPLQGRRIINMEKDEVPSLRIHKCQNKGYGCT</sequence>
<accession>A0AAF0QKE3</accession>
<dbReference type="AlphaFoldDB" id="A0AAF0QKE3"/>
<dbReference type="Proteomes" id="UP001234989">
    <property type="component" value="Chromosome 4"/>
</dbReference>